<dbReference type="HOGENOM" id="CLU_1001784_0_0_1"/>
<evidence type="ECO:0000313" key="3">
    <source>
        <dbReference type="Proteomes" id="UP000039046"/>
    </source>
</evidence>
<sequence length="278" mass="31076">MLDEHGILDIDLEDDVKEIVPLLRGTLTAQASPPSSGESVDTPQSTDGADVVDLGGDTYLSPNIDRDLSRSVSRRRRSSQASSVSAVDRRIAPFEPAVGVSSTMANAYRRLLVRVVENSRHARLPLFNSTTDEEPSTYNDPFNLRLYQKVEQDQRVGAAGELWVYELLSRLDPSLPGFFLSNWCSTIRGYVSSHPDYSDLESCDGPEPSDIVCKDDSGVFTNMLVEHGYMEASVLDEPPIQYYIEVKTTTTKCNTAFYMSNSQYNKVWILFKVYSITF</sequence>
<dbReference type="OrthoDB" id="1262810at2759"/>
<evidence type="ECO:0000256" key="1">
    <source>
        <dbReference type="SAM" id="MobiDB-lite"/>
    </source>
</evidence>
<evidence type="ECO:0000313" key="2">
    <source>
        <dbReference type="EMBL" id="CEJ93514.1"/>
    </source>
</evidence>
<keyword evidence="3" id="KW-1185">Reference proteome</keyword>
<organism evidence="2 3">
    <name type="scientific">[Torrubiella] hemipterigena</name>
    <dbReference type="NCBI Taxonomy" id="1531966"/>
    <lineage>
        <taxon>Eukaryota</taxon>
        <taxon>Fungi</taxon>
        <taxon>Dikarya</taxon>
        <taxon>Ascomycota</taxon>
        <taxon>Pezizomycotina</taxon>
        <taxon>Sordariomycetes</taxon>
        <taxon>Hypocreomycetidae</taxon>
        <taxon>Hypocreales</taxon>
        <taxon>Clavicipitaceae</taxon>
        <taxon>Clavicipitaceae incertae sedis</taxon>
        <taxon>'Torrubiella' clade</taxon>
    </lineage>
</organism>
<dbReference type="STRING" id="1531966.A0A0A1TFF1"/>
<gene>
    <name evidence="2" type="ORF">VHEMI09096</name>
</gene>
<name>A0A0A1TFF1_9HYPO</name>
<feature type="region of interest" description="Disordered" evidence="1">
    <location>
        <begin position="27"/>
        <end position="81"/>
    </location>
</feature>
<feature type="compositionally biased region" description="Polar residues" evidence="1">
    <location>
        <begin position="27"/>
        <end position="47"/>
    </location>
</feature>
<dbReference type="Proteomes" id="UP000039046">
    <property type="component" value="Unassembled WGS sequence"/>
</dbReference>
<protein>
    <submittedName>
        <fullName evidence="2">Uncharacterized protein</fullName>
    </submittedName>
</protein>
<dbReference type="EMBL" id="CDHN01000005">
    <property type="protein sequence ID" value="CEJ93514.1"/>
    <property type="molecule type" value="Genomic_DNA"/>
</dbReference>
<reference evidence="2 3" key="1">
    <citation type="journal article" date="2015" name="Genome Announc.">
        <title>Draft Genome Sequence and Gene Annotation of the Entomopathogenic Fungus Verticillium hemipterigenum.</title>
        <authorList>
            <person name="Horn F."/>
            <person name="Habel A."/>
            <person name="Scharf D.H."/>
            <person name="Dworschak J."/>
            <person name="Brakhage A.A."/>
            <person name="Guthke R."/>
            <person name="Hertweck C."/>
            <person name="Linde J."/>
        </authorList>
    </citation>
    <scope>NUCLEOTIDE SEQUENCE [LARGE SCALE GENOMIC DNA]</scope>
</reference>
<proteinExistence type="predicted"/>
<dbReference type="AlphaFoldDB" id="A0A0A1TFF1"/>
<accession>A0A0A1TFF1</accession>